<feature type="compositionally biased region" description="Polar residues" evidence="5">
    <location>
        <begin position="158"/>
        <end position="171"/>
    </location>
</feature>
<dbReference type="Proteomes" id="UP000749293">
    <property type="component" value="Unassembled WGS sequence"/>
</dbReference>
<organism evidence="7 8">
    <name type="scientific">Geosmithia morbida</name>
    <dbReference type="NCBI Taxonomy" id="1094350"/>
    <lineage>
        <taxon>Eukaryota</taxon>
        <taxon>Fungi</taxon>
        <taxon>Dikarya</taxon>
        <taxon>Ascomycota</taxon>
        <taxon>Pezizomycotina</taxon>
        <taxon>Sordariomycetes</taxon>
        <taxon>Hypocreomycetidae</taxon>
        <taxon>Hypocreales</taxon>
        <taxon>Bionectriaceae</taxon>
        <taxon>Geosmithia</taxon>
    </lineage>
</organism>
<feature type="transmembrane region" description="Helical" evidence="6">
    <location>
        <begin position="200"/>
        <end position="220"/>
    </location>
</feature>
<dbReference type="Pfam" id="PF04172">
    <property type="entry name" value="LrgB"/>
    <property type="match status" value="1"/>
</dbReference>
<evidence type="ECO:0000256" key="6">
    <source>
        <dbReference type="SAM" id="Phobius"/>
    </source>
</evidence>
<sequence length="552" mass="58554">MLALVVIYLACELLIWGLSCILVHADITFFAPVLAMAIVFLAKMAICSVFPSCEVFYTEWIRSKVNFINVHMSIGFPIPIVMLGATTMIQSRQIAYVVGAFVITSVLSWTVVFIVSLMAMRLISALGQTLRQPSESPSISAVVCKLIGSYRSTVVSNSDSIDQAEGTTPTTSPRSSIDSPNSSSSGKIVPSYDRPAKVCIFYPMVVSMACALIIGAPITAATGDSRILDGCVLWFVWITAHRTQHLFKTSNALPDHETLKNTFTTLMNPVLLATLTLMAYVRARAAATPGLSLDTVLDNFSGGQPLYALWTASVTGTALPDNPTLYFGAGDAALSLLECGIVVWGFKLSECQEKMFTTAGLLTVTVSMAAAAANVFLSVGCARILGVNAPEALSFAARSTTLALAKPAIEAVGGNLGVNATLVVINGILGQLIYPFVLGAMGIAREVTRVSTNHGRKQERGDGPGLLKGRYDEEGPDREMDEHDTEQDDAMTIATGTSIGINGAAMGVAYLYETRSRAAAYAALSMTVFGAMTVVFTTSEPFKGLVLDLAGA</sequence>
<protein>
    <submittedName>
        <fullName evidence="7">LrgB-like family</fullName>
    </submittedName>
</protein>
<proteinExistence type="predicted"/>
<feature type="region of interest" description="Disordered" evidence="5">
    <location>
        <begin position="158"/>
        <end position="188"/>
    </location>
</feature>
<evidence type="ECO:0000256" key="5">
    <source>
        <dbReference type="SAM" id="MobiDB-lite"/>
    </source>
</evidence>
<feature type="compositionally biased region" description="Low complexity" evidence="5">
    <location>
        <begin position="172"/>
        <end position="185"/>
    </location>
</feature>
<evidence type="ECO:0000313" key="8">
    <source>
        <dbReference type="Proteomes" id="UP000749293"/>
    </source>
</evidence>
<feature type="transmembrane region" description="Helical" evidence="6">
    <location>
        <begin position="95"/>
        <end position="123"/>
    </location>
</feature>
<keyword evidence="2 6" id="KW-0812">Transmembrane</keyword>
<feature type="transmembrane region" description="Helical" evidence="6">
    <location>
        <begin position="27"/>
        <end position="46"/>
    </location>
</feature>
<feature type="compositionally biased region" description="Basic and acidic residues" evidence="5">
    <location>
        <begin position="469"/>
        <end position="481"/>
    </location>
</feature>
<feature type="region of interest" description="Disordered" evidence="5">
    <location>
        <begin position="450"/>
        <end position="485"/>
    </location>
</feature>
<evidence type="ECO:0000256" key="2">
    <source>
        <dbReference type="ARBA" id="ARBA00022692"/>
    </source>
</evidence>
<dbReference type="AlphaFoldDB" id="A0A9P4YMU8"/>
<reference evidence="7" key="1">
    <citation type="submission" date="2020-03" db="EMBL/GenBank/DDBJ databases">
        <title>Site-based positive gene gene selection in Geosmithia morbida across the United States reveals a broad range of putative effectors and factors for local host and environmental adapation.</title>
        <authorList>
            <person name="Onufrak A."/>
            <person name="Murdoch R.W."/>
            <person name="Gazis R."/>
            <person name="Huff M."/>
            <person name="Staton M."/>
            <person name="Klingeman W."/>
            <person name="Hadziabdic D."/>
        </authorList>
    </citation>
    <scope>NUCLEOTIDE SEQUENCE</scope>
    <source>
        <strain evidence="7">1262</strain>
    </source>
</reference>
<evidence type="ECO:0000256" key="1">
    <source>
        <dbReference type="ARBA" id="ARBA00004141"/>
    </source>
</evidence>
<accession>A0A9P4YMU8</accession>
<evidence type="ECO:0000256" key="3">
    <source>
        <dbReference type="ARBA" id="ARBA00022989"/>
    </source>
</evidence>
<dbReference type="PANTHER" id="PTHR30249:SF0">
    <property type="entry name" value="PLASTIDAL GLYCOLATE_GLYCERATE TRANSLOCATOR 1, CHLOROPLASTIC"/>
    <property type="match status" value="1"/>
</dbReference>
<dbReference type="OrthoDB" id="2502820at2759"/>
<keyword evidence="8" id="KW-1185">Reference proteome</keyword>
<feature type="transmembrane region" description="Helical" evidence="6">
    <location>
        <begin position="519"/>
        <end position="539"/>
    </location>
</feature>
<gene>
    <name evidence="7" type="ORF">GMORB2_4886</name>
</gene>
<feature type="transmembrane region" description="Helical" evidence="6">
    <location>
        <begin position="67"/>
        <end position="89"/>
    </location>
</feature>
<evidence type="ECO:0000313" key="7">
    <source>
        <dbReference type="EMBL" id="KAF4119367.1"/>
    </source>
</evidence>
<dbReference type="InterPro" id="IPR007300">
    <property type="entry name" value="CidB/LrgB"/>
</dbReference>
<dbReference type="RefSeq" id="XP_035318019.1">
    <property type="nucleotide sequence ID" value="XM_035466860.1"/>
</dbReference>
<feature type="transmembrane region" description="Helical" evidence="6">
    <location>
        <begin position="325"/>
        <end position="346"/>
    </location>
</feature>
<comment type="caution">
    <text evidence="7">The sequence shown here is derived from an EMBL/GenBank/DDBJ whole genome shotgun (WGS) entry which is preliminary data.</text>
</comment>
<dbReference type="GO" id="GO:0016020">
    <property type="term" value="C:membrane"/>
    <property type="evidence" value="ECO:0007669"/>
    <property type="project" value="UniProtKB-SubCell"/>
</dbReference>
<dbReference type="EMBL" id="JAANYQ010000027">
    <property type="protein sequence ID" value="KAF4119367.1"/>
    <property type="molecule type" value="Genomic_DNA"/>
</dbReference>
<feature type="transmembrane region" description="Helical" evidence="6">
    <location>
        <begin position="358"/>
        <end position="385"/>
    </location>
</feature>
<keyword evidence="3 6" id="KW-1133">Transmembrane helix</keyword>
<dbReference type="PANTHER" id="PTHR30249">
    <property type="entry name" value="PUTATIVE SEROTONIN TRANSPORTER"/>
    <property type="match status" value="1"/>
</dbReference>
<evidence type="ECO:0000256" key="4">
    <source>
        <dbReference type="ARBA" id="ARBA00023136"/>
    </source>
</evidence>
<keyword evidence="4 6" id="KW-0472">Membrane</keyword>
<dbReference type="GeneID" id="55971114"/>
<name>A0A9P4YMU8_9HYPO</name>
<feature type="transmembrane region" description="Helical" evidence="6">
    <location>
        <begin position="490"/>
        <end position="512"/>
    </location>
</feature>
<comment type="subcellular location">
    <subcellularLocation>
        <location evidence="1">Membrane</location>
        <topology evidence="1">Multi-pass membrane protein</topology>
    </subcellularLocation>
</comment>